<evidence type="ECO:0000256" key="8">
    <source>
        <dbReference type="ARBA" id="ARBA00023065"/>
    </source>
</evidence>
<dbReference type="InterPro" id="IPR000568">
    <property type="entry name" value="ATP_synth_F0_asu"/>
</dbReference>
<keyword evidence="9 11" id="KW-0472">Membrane</keyword>
<keyword evidence="6" id="KW-0375">Hydrogen ion transport</keyword>
<keyword evidence="4" id="KW-0138">CF(0)</keyword>
<sequence>MCQELGKPSSYPVVNRRQVVNDLAPKQEPTLFNYAQSLLYVATATSEDGGFSAPSIMEFYPEIVAFEGTPFALNRIMLIRLLVLTLLVILFSLWTRKFQQANKTASFVPGKFQLMGEISLNFVRKSIAHDQLGEKDGDRFLPLLTTIFFVTLGMNITGIIPGLNISGSSLIGLPIVMAAAAYVVFIYAGMRKHGLRFFSNALFPAGVPKAFYVLVTPIEFLSTFILRPVTLALRLTMNMIAGHLLLVLCFSATNFFFFEAEGLFKLFGAGTFVFGFAFTLFEILVSFLQAYVFTLLTTVYIQLAMSDEH</sequence>
<evidence type="ECO:0000256" key="6">
    <source>
        <dbReference type="ARBA" id="ARBA00022781"/>
    </source>
</evidence>
<evidence type="ECO:0000256" key="7">
    <source>
        <dbReference type="ARBA" id="ARBA00022989"/>
    </source>
</evidence>
<dbReference type="SUPFAM" id="SSF81336">
    <property type="entry name" value="F1F0 ATP synthase subunit A"/>
    <property type="match status" value="1"/>
</dbReference>
<dbReference type="EMBL" id="CAEZVO010000016">
    <property type="protein sequence ID" value="CAB4628563.1"/>
    <property type="molecule type" value="Genomic_DNA"/>
</dbReference>
<evidence type="ECO:0000256" key="2">
    <source>
        <dbReference type="ARBA" id="ARBA00006810"/>
    </source>
</evidence>
<dbReference type="GO" id="GO:0046933">
    <property type="term" value="F:proton-transporting ATP synthase activity, rotational mechanism"/>
    <property type="evidence" value="ECO:0007669"/>
    <property type="project" value="TreeGrafter"/>
</dbReference>
<dbReference type="AlphaFoldDB" id="A0A6J6IW99"/>
<dbReference type="CDD" id="cd00310">
    <property type="entry name" value="ATP-synt_Fo_a_6"/>
    <property type="match status" value="1"/>
</dbReference>
<evidence type="ECO:0000313" key="12">
    <source>
        <dbReference type="EMBL" id="CAB4628563.1"/>
    </source>
</evidence>
<gene>
    <name evidence="12" type="ORF">UFOPK2044_00221</name>
</gene>
<keyword evidence="3" id="KW-0813">Transport</keyword>
<evidence type="ECO:0000256" key="3">
    <source>
        <dbReference type="ARBA" id="ARBA00022448"/>
    </source>
</evidence>
<accession>A0A6J6IW99</accession>
<evidence type="ECO:0000256" key="5">
    <source>
        <dbReference type="ARBA" id="ARBA00022692"/>
    </source>
</evidence>
<dbReference type="NCBIfam" id="TIGR01131">
    <property type="entry name" value="ATP_synt_6_or_A"/>
    <property type="match status" value="1"/>
</dbReference>
<keyword evidence="7 11" id="KW-1133">Transmembrane helix</keyword>
<reference evidence="12" key="1">
    <citation type="submission" date="2020-05" db="EMBL/GenBank/DDBJ databases">
        <authorList>
            <person name="Chiriac C."/>
            <person name="Salcher M."/>
            <person name="Ghai R."/>
            <person name="Kavagutti S V."/>
        </authorList>
    </citation>
    <scope>NUCLEOTIDE SEQUENCE</scope>
</reference>
<dbReference type="Pfam" id="PF00119">
    <property type="entry name" value="ATP-synt_A"/>
    <property type="match status" value="1"/>
</dbReference>
<evidence type="ECO:0000256" key="9">
    <source>
        <dbReference type="ARBA" id="ARBA00023136"/>
    </source>
</evidence>
<organism evidence="12">
    <name type="scientific">freshwater metagenome</name>
    <dbReference type="NCBI Taxonomy" id="449393"/>
    <lineage>
        <taxon>unclassified sequences</taxon>
        <taxon>metagenomes</taxon>
        <taxon>ecological metagenomes</taxon>
    </lineage>
</organism>
<dbReference type="GO" id="GO:0045259">
    <property type="term" value="C:proton-transporting ATP synthase complex"/>
    <property type="evidence" value="ECO:0007669"/>
    <property type="project" value="UniProtKB-KW"/>
</dbReference>
<evidence type="ECO:0000256" key="1">
    <source>
        <dbReference type="ARBA" id="ARBA00004141"/>
    </source>
</evidence>
<keyword evidence="5 11" id="KW-0812">Transmembrane</keyword>
<dbReference type="PRINTS" id="PR00123">
    <property type="entry name" value="ATPASEA"/>
</dbReference>
<feature type="transmembrane region" description="Helical" evidence="11">
    <location>
        <begin position="235"/>
        <end position="256"/>
    </location>
</feature>
<dbReference type="PANTHER" id="PTHR11410:SF0">
    <property type="entry name" value="ATP SYNTHASE SUBUNIT A"/>
    <property type="match status" value="1"/>
</dbReference>
<feature type="transmembrane region" description="Helical" evidence="11">
    <location>
        <begin position="76"/>
        <end position="94"/>
    </location>
</feature>
<proteinExistence type="inferred from homology"/>
<dbReference type="InterPro" id="IPR045083">
    <property type="entry name" value="ATP_synth_F0_asu_bact/mt"/>
</dbReference>
<dbReference type="InterPro" id="IPR035908">
    <property type="entry name" value="F0_ATP_A_sf"/>
</dbReference>
<comment type="subcellular location">
    <subcellularLocation>
        <location evidence="1">Membrane</location>
        <topology evidence="1">Multi-pass membrane protein</topology>
    </subcellularLocation>
</comment>
<name>A0A6J6IW99_9ZZZZ</name>
<dbReference type="HAMAP" id="MF_01393">
    <property type="entry name" value="ATP_synth_a_bact"/>
    <property type="match status" value="1"/>
</dbReference>
<keyword evidence="10" id="KW-0066">ATP synthesis</keyword>
<comment type="similarity">
    <text evidence="2">Belongs to the ATPase A chain family.</text>
</comment>
<dbReference type="PANTHER" id="PTHR11410">
    <property type="entry name" value="ATP SYNTHASE SUBUNIT A"/>
    <property type="match status" value="1"/>
</dbReference>
<dbReference type="Gene3D" id="1.20.120.220">
    <property type="entry name" value="ATP synthase, F0 complex, subunit A"/>
    <property type="match status" value="1"/>
</dbReference>
<feature type="transmembrane region" description="Helical" evidence="11">
    <location>
        <begin position="210"/>
        <end position="229"/>
    </location>
</feature>
<feature type="transmembrane region" description="Helical" evidence="11">
    <location>
        <begin position="140"/>
        <end position="163"/>
    </location>
</feature>
<evidence type="ECO:0000256" key="10">
    <source>
        <dbReference type="ARBA" id="ARBA00023310"/>
    </source>
</evidence>
<protein>
    <submittedName>
        <fullName evidence="12">Unannotated protein</fullName>
    </submittedName>
</protein>
<evidence type="ECO:0000256" key="11">
    <source>
        <dbReference type="SAM" id="Phobius"/>
    </source>
</evidence>
<keyword evidence="8" id="KW-0406">Ion transport</keyword>
<feature type="transmembrane region" description="Helical" evidence="11">
    <location>
        <begin position="169"/>
        <end position="189"/>
    </location>
</feature>
<evidence type="ECO:0000256" key="4">
    <source>
        <dbReference type="ARBA" id="ARBA00022547"/>
    </source>
</evidence>